<reference evidence="3" key="3">
    <citation type="submission" date="2025-04" db="UniProtKB">
        <authorList>
            <consortium name="RefSeq"/>
        </authorList>
    </citation>
    <scope>IDENTIFICATION</scope>
    <source>
        <strain evidence="3">CBS 304.34</strain>
    </source>
</reference>
<reference evidence="1 3" key="1">
    <citation type="journal article" date="2020" name="Stud. Mycol.">
        <title>101 Dothideomycetes genomes: a test case for predicting lifestyles and emergence of pathogens.</title>
        <authorList>
            <person name="Haridas S."/>
            <person name="Albert R."/>
            <person name="Binder M."/>
            <person name="Bloem J."/>
            <person name="Labutti K."/>
            <person name="Salamov A."/>
            <person name="Andreopoulos B."/>
            <person name="Baker S."/>
            <person name="Barry K."/>
            <person name="Bills G."/>
            <person name="Bluhm B."/>
            <person name="Cannon C."/>
            <person name="Castanera R."/>
            <person name="Culley D."/>
            <person name="Daum C."/>
            <person name="Ezra D."/>
            <person name="Gonzalez J."/>
            <person name="Henrissat B."/>
            <person name="Kuo A."/>
            <person name="Liang C."/>
            <person name="Lipzen A."/>
            <person name="Lutzoni F."/>
            <person name="Magnuson J."/>
            <person name="Mondo S."/>
            <person name="Nolan M."/>
            <person name="Ohm R."/>
            <person name="Pangilinan J."/>
            <person name="Park H.-J."/>
            <person name="Ramirez L."/>
            <person name="Alfaro M."/>
            <person name="Sun H."/>
            <person name="Tritt A."/>
            <person name="Yoshinaga Y."/>
            <person name="Zwiers L.-H."/>
            <person name="Turgeon B."/>
            <person name="Goodwin S."/>
            <person name="Spatafora J."/>
            <person name="Crous P."/>
            <person name="Grigoriev I."/>
        </authorList>
    </citation>
    <scope>NUCLEOTIDE SEQUENCE</scope>
    <source>
        <strain evidence="1 3">CBS 304.34</strain>
    </source>
</reference>
<dbReference type="EMBL" id="MU003693">
    <property type="protein sequence ID" value="KAF2816693.1"/>
    <property type="molecule type" value="Genomic_DNA"/>
</dbReference>
<evidence type="ECO:0000313" key="2">
    <source>
        <dbReference type="Proteomes" id="UP000504636"/>
    </source>
</evidence>
<dbReference type="Proteomes" id="UP000504636">
    <property type="component" value="Unplaced"/>
</dbReference>
<name>A0A6A6Z7M6_9PEZI</name>
<accession>A0A6A6Z7M6</accession>
<evidence type="ECO:0000313" key="1">
    <source>
        <dbReference type="EMBL" id="KAF2816693.1"/>
    </source>
</evidence>
<protein>
    <submittedName>
        <fullName evidence="1 3">Uncharacterized protein</fullName>
    </submittedName>
</protein>
<gene>
    <name evidence="1 3" type="ORF">BDZ99DRAFT_458532</name>
</gene>
<reference evidence="3" key="2">
    <citation type="submission" date="2020-04" db="EMBL/GenBank/DDBJ databases">
        <authorList>
            <consortium name="NCBI Genome Project"/>
        </authorList>
    </citation>
    <scope>NUCLEOTIDE SEQUENCE</scope>
    <source>
        <strain evidence="3">CBS 304.34</strain>
    </source>
</reference>
<evidence type="ECO:0000313" key="3">
    <source>
        <dbReference type="RefSeq" id="XP_033583657.1"/>
    </source>
</evidence>
<organism evidence="1">
    <name type="scientific">Mytilinidion resinicola</name>
    <dbReference type="NCBI Taxonomy" id="574789"/>
    <lineage>
        <taxon>Eukaryota</taxon>
        <taxon>Fungi</taxon>
        <taxon>Dikarya</taxon>
        <taxon>Ascomycota</taxon>
        <taxon>Pezizomycotina</taxon>
        <taxon>Dothideomycetes</taxon>
        <taxon>Pleosporomycetidae</taxon>
        <taxon>Mytilinidiales</taxon>
        <taxon>Mytilinidiaceae</taxon>
        <taxon>Mytilinidion</taxon>
    </lineage>
</organism>
<keyword evidence="2" id="KW-1185">Reference proteome</keyword>
<dbReference type="AlphaFoldDB" id="A0A6A6Z7M6"/>
<sequence length="78" mass="8442">MAPAAAPAPPAAPPAVLTAEPAPTNAAAVGHYNNIVAADRPAFLWYVAWFRRNVTNPNYWIGVCRVIASLRLTMLTRR</sequence>
<dbReference type="RefSeq" id="XP_033583657.1">
    <property type="nucleotide sequence ID" value="XM_033718939.1"/>
</dbReference>
<dbReference type="GeneID" id="54459832"/>
<proteinExistence type="predicted"/>